<reference evidence="1 2" key="2">
    <citation type="submission" date="2018-11" db="EMBL/GenBank/DDBJ databases">
        <authorList>
            <consortium name="Pathogen Informatics"/>
        </authorList>
    </citation>
    <scope>NUCLEOTIDE SEQUENCE [LARGE SCALE GENOMIC DNA]</scope>
    <source>
        <strain evidence="1 2">Egypt</strain>
    </source>
</reference>
<keyword evidence="2" id="KW-1185">Reference proteome</keyword>
<protein>
    <submittedName>
        <fullName evidence="3">Anaphase-promoting complex subunit 1</fullName>
    </submittedName>
</protein>
<organism evidence="3">
    <name type="scientific">Echinostoma caproni</name>
    <dbReference type="NCBI Taxonomy" id="27848"/>
    <lineage>
        <taxon>Eukaryota</taxon>
        <taxon>Metazoa</taxon>
        <taxon>Spiralia</taxon>
        <taxon>Lophotrochozoa</taxon>
        <taxon>Platyhelminthes</taxon>
        <taxon>Trematoda</taxon>
        <taxon>Digenea</taxon>
        <taxon>Plagiorchiida</taxon>
        <taxon>Echinostomata</taxon>
        <taxon>Echinostomatoidea</taxon>
        <taxon>Echinostomatidae</taxon>
        <taxon>Echinostoma</taxon>
    </lineage>
</organism>
<dbReference type="InterPro" id="IPR019321">
    <property type="entry name" value="Nucleoporin_Nup88"/>
</dbReference>
<sequence length="282" mass="31276">MMAILTRTSVHVFDAKCKINTESDDSTPIVKRIYSAFDCIDHMSPEKNRIELLRVRWHPRVKDMLVILTSDSRIFYVQCSRSSGASGIGCHIRFHLDLGDFQRCIADVTAYSDVENKSASSADEEDEMNSSNRSCGKLDLERALGGSCVDFDFGTAVLRPGTRWRLEKDQELDCCLYLLCESGDVLRLSGCLSSAHNSSSLNIQTLHILPPSADNYGDDFCALLSFSSSHCRDLPNQMILSDAPPDVLVLANRSGRMCQGVVLQSTGRGAKHPGNRSFFIRL</sequence>
<dbReference type="EMBL" id="UZAN01062834">
    <property type="protein sequence ID" value="VDP93340.1"/>
    <property type="molecule type" value="Genomic_DNA"/>
</dbReference>
<evidence type="ECO:0000313" key="2">
    <source>
        <dbReference type="Proteomes" id="UP000272942"/>
    </source>
</evidence>
<evidence type="ECO:0000313" key="1">
    <source>
        <dbReference type="EMBL" id="VDP93340.1"/>
    </source>
</evidence>
<dbReference type="Proteomes" id="UP000272942">
    <property type="component" value="Unassembled WGS sequence"/>
</dbReference>
<name>A0A183BA33_9TREM</name>
<proteinExistence type="predicted"/>
<dbReference type="WBParaSite" id="ECPE_0001611001-mRNA-1">
    <property type="protein sequence ID" value="ECPE_0001611001-mRNA-1"/>
    <property type="gene ID" value="ECPE_0001611001"/>
</dbReference>
<dbReference type="AlphaFoldDB" id="A0A183BA33"/>
<reference evidence="3" key="1">
    <citation type="submission" date="2016-06" db="UniProtKB">
        <authorList>
            <consortium name="WormBaseParasite"/>
        </authorList>
    </citation>
    <scope>IDENTIFICATION</scope>
</reference>
<gene>
    <name evidence="1" type="ORF">ECPE_LOCUS16068</name>
</gene>
<accession>A0A183BA33</accession>
<dbReference type="OrthoDB" id="341482at2759"/>
<dbReference type="Pfam" id="PF10168">
    <property type="entry name" value="Nup88"/>
    <property type="match status" value="1"/>
</dbReference>
<evidence type="ECO:0000313" key="3">
    <source>
        <dbReference type="WBParaSite" id="ECPE_0001611001-mRNA-1"/>
    </source>
</evidence>